<dbReference type="AlphaFoldDB" id="A0A3B0ZUB9"/>
<reference evidence="2" key="1">
    <citation type="submission" date="2018-06" db="EMBL/GenBank/DDBJ databases">
        <authorList>
            <person name="Zhirakovskaya E."/>
        </authorList>
    </citation>
    <scope>NUCLEOTIDE SEQUENCE</scope>
</reference>
<proteinExistence type="predicted"/>
<sequence>MHQPKNICFLLPSVGFSPVLISVVAGVVHRKNPIALSVLIDNNERNYAKLSLASPVSDNYDREKLIKLWYSPRFDIDNFYTLRES</sequence>
<organism evidence="2">
    <name type="scientific">hydrothermal vent metagenome</name>
    <dbReference type="NCBI Taxonomy" id="652676"/>
    <lineage>
        <taxon>unclassified sequences</taxon>
        <taxon>metagenomes</taxon>
        <taxon>ecological metagenomes</taxon>
    </lineage>
</organism>
<dbReference type="EMBL" id="UOFP01000036">
    <property type="protein sequence ID" value="VAW84246.1"/>
    <property type="molecule type" value="Genomic_DNA"/>
</dbReference>
<evidence type="ECO:0000256" key="1">
    <source>
        <dbReference type="SAM" id="Phobius"/>
    </source>
</evidence>
<accession>A0A3B0ZUB9</accession>
<keyword evidence="1" id="KW-0812">Transmembrane</keyword>
<keyword evidence="1" id="KW-0472">Membrane</keyword>
<name>A0A3B0ZUB9_9ZZZZ</name>
<feature type="transmembrane region" description="Helical" evidence="1">
    <location>
        <begin position="7"/>
        <end position="28"/>
    </location>
</feature>
<evidence type="ECO:0000313" key="2">
    <source>
        <dbReference type="EMBL" id="VAW84246.1"/>
    </source>
</evidence>
<gene>
    <name evidence="2" type="ORF">MNBD_GAMMA18-2159</name>
</gene>
<protein>
    <submittedName>
        <fullName evidence="2">Uncharacterized protein</fullName>
    </submittedName>
</protein>
<keyword evidence="1" id="KW-1133">Transmembrane helix</keyword>